<evidence type="ECO:0000313" key="4">
    <source>
        <dbReference type="Proteomes" id="UP000663828"/>
    </source>
</evidence>
<name>A0A814VGC5_ADIRI</name>
<accession>A0A814VGC5</accession>
<gene>
    <name evidence="3" type="ORF">EDS130_LOCUS24768</name>
    <name evidence="2" type="ORF">XAT740_LOCUS16909</name>
</gene>
<dbReference type="Proteomes" id="UP000663852">
    <property type="component" value="Unassembled WGS sequence"/>
</dbReference>
<dbReference type="AlphaFoldDB" id="A0A814VGC5"/>
<feature type="chain" id="PRO_5036226233" evidence="1">
    <location>
        <begin position="21"/>
        <end position="253"/>
    </location>
</feature>
<feature type="signal peptide" evidence="1">
    <location>
        <begin position="1"/>
        <end position="20"/>
    </location>
</feature>
<dbReference type="OrthoDB" id="10000371at2759"/>
<dbReference type="EMBL" id="CAJNOR010001091">
    <property type="protein sequence ID" value="CAF1072875.1"/>
    <property type="molecule type" value="Genomic_DNA"/>
</dbReference>
<dbReference type="Proteomes" id="UP000663828">
    <property type="component" value="Unassembled WGS sequence"/>
</dbReference>
<evidence type="ECO:0000313" key="3">
    <source>
        <dbReference type="EMBL" id="CAF1190361.1"/>
    </source>
</evidence>
<evidence type="ECO:0000313" key="2">
    <source>
        <dbReference type="EMBL" id="CAF1072875.1"/>
    </source>
</evidence>
<organism evidence="3 5">
    <name type="scientific">Adineta ricciae</name>
    <name type="common">Rotifer</name>
    <dbReference type="NCBI Taxonomy" id="249248"/>
    <lineage>
        <taxon>Eukaryota</taxon>
        <taxon>Metazoa</taxon>
        <taxon>Spiralia</taxon>
        <taxon>Gnathifera</taxon>
        <taxon>Rotifera</taxon>
        <taxon>Eurotatoria</taxon>
        <taxon>Bdelloidea</taxon>
        <taxon>Adinetida</taxon>
        <taxon>Adinetidae</taxon>
        <taxon>Adineta</taxon>
    </lineage>
</organism>
<keyword evidence="4" id="KW-1185">Reference proteome</keyword>
<evidence type="ECO:0000256" key="1">
    <source>
        <dbReference type="SAM" id="SignalP"/>
    </source>
</evidence>
<reference evidence="3" key="1">
    <citation type="submission" date="2021-02" db="EMBL/GenBank/DDBJ databases">
        <authorList>
            <person name="Nowell W R."/>
        </authorList>
    </citation>
    <scope>NUCLEOTIDE SEQUENCE</scope>
</reference>
<keyword evidence="1" id="KW-0732">Signal</keyword>
<evidence type="ECO:0000313" key="5">
    <source>
        <dbReference type="Proteomes" id="UP000663852"/>
    </source>
</evidence>
<protein>
    <submittedName>
        <fullName evidence="3">Uncharacterized protein</fullName>
    </submittedName>
</protein>
<comment type="caution">
    <text evidence="3">The sequence shown here is derived from an EMBL/GenBank/DDBJ whole genome shotgun (WGS) entry which is preliminary data.</text>
</comment>
<dbReference type="EMBL" id="CAJNOJ010000142">
    <property type="protein sequence ID" value="CAF1190361.1"/>
    <property type="molecule type" value="Genomic_DNA"/>
</dbReference>
<proteinExistence type="predicted"/>
<sequence length="253" mass="28891">MKIISLVSLVLVFQCTTISAQTTVSISATSEPYVENPPPNPPMYPPRWTATAHFQFVNMTSKKPAGSGILYQIIDSPNQKFRADDLYFAGTFPSPYDTVFTSSEPSNTYQYYANVTSDGVFCITYPGKPTTLSQNWVKDFCSYNLTLYYGTTKAYRWNCATDVVFWFTDTAADDGRLIYQHTLPQPFFDVYQYLWFTNYTVVAEEFDPTIFVPPKGWNCERRPTSGVVKYTFCVTLLFTSMLLFVLENMNGWS</sequence>